<dbReference type="Proteomes" id="UP000034543">
    <property type="component" value="Unassembled WGS sequence"/>
</dbReference>
<dbReference type="AlphaFoldDB" id="A0A0G1CKE9"/>
<evidence type="ECO:0000313" key="2">
    <source>
        <dbReference type="Proteomes" id="UP000034543"/>
    </source>
</evidence>
<proteinExistence type="predicted"/>
<protein>
    <submittedName>
        <fullName evidence="1">Uncharacterized protein</fullName>
    </submittedName>
</protein>
<reference evidence="1 2" key="1">
    <citation type="journal article" date="2015" name="Nature">
        <title>rRNA introns, odd ribosomes, and small enigmatic genomes across a large radiation of phyla.</title>
        <authorList>
            <person name="Brown C.T."/>
            <person name="Hug L.A."/>
            <person name="Thomas B.C."/>
            <person name="Sharon I."/>
            <person name="Castelle C.J."/>
            <person name="Singh A."/>
            <person name="Wilkins M.J."/>
            <person name="Williams K.H."/>
            <person name="Banfield J.F."/>
        </authorList>
    </citation>
    <scope>NUCLEOTIDE SEQUENCE [LARGE SCALE GENOMIC DNA]</scope>
</reference>
<sequence>MRTDTLSYTPFNHTYNLRVSISVDSLNCVIRNGSEIIADEIVRFQTWLDSIDSNRRFDAAIDYFLPLGLGHVEQLREYLTSQVKGQFACTAVFYQVAEAEGDDPAHFMDMSGLGNVVFGYYMEEYNVVIEDIISAMEQRLHPRTLFGIFDAPDDLTQRRLGRGVAEELSHAASPSPEFIEVKARQVGLF</sequence>
<comment type="caution">
    <text evidence="1">The sequence shown here is derived from an EMBL/GenBank/DDBJ whole genome shotgun (WGS) entry which is preliminary data.</text>
</comment>
<name>A0A0G1CKE9_9BACT</name>
<dbReference type="STRING" id="1618436.UV59_C0001G0003"/>
<accession>A0A0G1CKE9</accession>
<gene>
    <name evidence="1" type="ORF">UV59_C0001G0003</name>
</gene>
<dbReference type="EMBL" id="LCFB01000001">
    <property type="protein sequence ID" value="KKS86280.1"/>
    <property type="molecule type" value="Genomic_DNA"/>
</dbReference>
<evidence type="ECO:0000313" key="1">
    <source>
        <dbReference type="EMBL" id="KKS86280.1"/>
    </source>
</evidence>
<organism evidence="1 2">
    <name type="scientific">Candidatus Gottesmanbacteria bacterium GW2011_GWA1_43_11</name>
    <dbReference type="NCBI Taxonomy" id="1618436"/>
    <lineage>
        <taxon>Bacteria</taxon>
        <taxon>Candidatus Gottesmaniibacteriota</taxon>
    </lineage>
</organism>